<keyword evidence="2 7" id="KW-0929">Antimicrobial</keyword>
<evidence type="ECO:0000256" key="2">
    <source>
        <dbReference type="ARBA" id="ARBA00022529"/>
    </source>
</evidence>
<dbReference type="InterPro" id="IPR002196">
    <property type="entry name" value="Glyco_hydro_24"/>
</dbReference>
<proteinExistence type="inferred from homology"/>
<evidence type="ECO:0000256" key="1">
    <source>
        <dbReference type="ARBA" id="ARBA00000632"/>
    </source>
</evidence>
<evidence type="ECO:0000313" key="9">
    <source>
        <dbReference type="Proteomes" id="UP000265916"/>
    </source>
</evidence>
<dbReference type="Pfam" id="PF00959">
    <property type="entry name" value="Phage_lysozyme"/>
    <property type="match status" value="1"/>
</dbReference>
<dbReference type="GO" id="GO:0031640">
    <property type="term" value="P:killing of cells of another organism"/>
    <property type="evidence" value="ECO:0007669"/>
    <property type="project" value="UniProtKB-KW"/>
</dbReference>
<comment type="catalytic activity">
    <reaction evidence="1 7">
        <text>Hydrolysis of (1-&gt;4)-beta-linkages between N-acetylmuramic acid and N-acetyl-D-glucosamine residues in a peptidoglycan and between N-acetyl-D-glucosamine residues in chitodextrins.</text>
        <dbReference type="EC" id="3.2.1.17"/>
    </reaction>
</comment>
<dbReference type="SUPFAM" id="SSF53955">
    <property type="entry name" value="Lysozyme-like"/>
    <property type="match status" value="1"/>
</dbReference>
<dbReference type="Proteomes" id="UP000265916">
    <property type="component" value="Unassembled WGS sequence"/>
</dbReference>
<dbReference type="OrthoDB" id="8141296at2"/>
<comment type="similarity">
    <text evidence="7">Belongs to the glycosyl hydrolase 24 family.</text>
</comment>
<dbReference type="InterPro" id="IPR023347">
    <property type="entry name" value="Lysozyme_dom_sf"/>
</dbReference>
<keyword evidence="6 7" id="KW-0326">Glycosidase</keyword>
<dbReference type="HAMAP" id="MF_04110">
    <property type="entry name" value="ENDOLYSIN_T4"/>
    <property type="match status" value="1"/>
</dbReference>
<dbReference type="EMBL" id="NRJG01000139">
    <property type="protein sequence ID" value="RIY35286.1"/>
    <property type="molecule type" value="Genomic_DNA"/>
</dbReference>
<keyword evidence="4 7" id="KW-0378">Hydrolase</keyword>
<name>A0A3A1YD39_9GAMM</name>
<protein>
    <recommendedName>
        <fullName evidence="7">Lysozyme</fullName>
        <ecNumber evidence="7">3.2.1.17</ecNumber>
    </recommendedName>
</protein>
<keyword evidence="3 7" id="KW-0081">Bacteriolytic enzyme</keyword>
<dbReference type="PANTHER" id="PTHR38107">
    <property type="match status" value="1"/>
</dbReference>
<dbReference type="GO" id="GO:0009253">
    <property type="term" value="P:peptidoglycan catabolic process"/>
    <property type="evidence" value="ECO:0007669"/>
    <property type="project" value="InterPro"/>
</dbReference>
<dbReference type="InterPro" id="IPR051018">
    <property type="entry name" value="Bacteriophage_GH24"/>
</dbReference>
<gene>
    <name evidence="8" type="ORF">CKF58_06830</name>
</gene>
<reference evidence="8 9" key="1">
    <citation type="submission" date="2017-08" db="EMBL/GenBank/DDBJ databases">
        <title>Reclassification of Bisgaard taxon 37 and 44.</title>
        <authorList>
            <person name="Christensen H."/>
        </authorList>
    </citation>
    <scope>NUCLEOTIDE SEQUENCE [LARGE SCALE GENOMIC DNA]</scope>
    <source>
        <strain evidence="8 9">111</strain>
    </source>
</reference>
<dbReference type="PANTHER" id="PTHR38107:SF3">
    <property type="entry name" value="LYSOZYME RRRD-RELATED"/>
    <property type="match status" value="1"/>
</dbReference>
<keyword evidence="9" id="KW-1185">Reference proteome</keyword>
<evidence type="ECO:0000256" key="7">
    <source>
        <dbReference type="RuleBase" id="RU003788"/>
    </source>
</evidence>
<evidence type="ECO:0000256" key="4">
    <source>
        <dbReference type="ARBA" id="ARBA00022801"/>
    </source>
</evidence>
<dbReference type="Gene3D" id="1.10.530.40">
    <property type="match status" value="1"/>
</dbReference>
<evidence type="ECO:0000256" key="5">
    <source>
        <dbReference type="ARBA" id="ARBA00023200"/>
    </source>
</evidence>
<sequence>MTSTELALNTALKYVKRFEGLKLKPYLDPVGIQTIGYGITDKEVLKKYKNGMDEKTAHYLLLKELKTFATQVDDLVKVKLNANQKAALYSFVYNVGIGNFKKSTMLKLINENKLEQAATQFDRWTYASGKQLNGLINRRKTERELFELA</sequence>
<dbReference type="InterPro" id="IPR033907">
    <property type="entry name" value="Endolysin_autolysin"/>
</dbReference>
<evidence type="ECO:0000256" key="3">
    <source>
        <dbReference type="ARBA" id="ARBA00022638"/>
    </source>
</evidence>
<dbReference type="CDD" id="cd00737">
    <property type="entry name" value="lyz_endolysin_autolysin"/>
    <property type="match status" value="1"/>
</dbReference>
<organism evidence="8 9">
    <name type="scientific">Psittacicella hinzii</name>
    <dbReference type="NCBI Taxonomy" id="2028575"/>
    <lineage>
        <taxon>Bacteria</taxon>
        <taxon>Pseudomonadati</taxon>
        <taxon>Pseudomonadota</taxon>
        <taxon>Gammaproteobacteria</taxon>
        <taxon>Pasteurellales</taxon>
        <taxon>Psittacicellaceae</taxon>
        <taxon>Psittacicella</taxon>
    </lineage>
</organism>
<dbReference type="InterPro" id="IPR023346">
    <property type="entry name" value="Lysozyme-like_dom_sf"/>
</dbReference>
<comment type="caution">
    <text evidence="8">The sequence shown here is derived from an EMBL/GenBank/DDBJ whole genome shotgun (WGS) entry which is preliminary data.</text>
</comment>
<dbReference type="RefSeq" id="WP_119532292.1">
    <property type="nucleotide sequence ID" value="NZ_JBHSSP010000039.1"/>
</dbReference>
<evidence type="ECO:0000256" key="6">
    <source>
        <dbReference type="ARBA" id="ARBA00023295"/>
    </source>
</evidence>
<dbReference type="AlphaFoldDB" id="A0A3A1YD39"/>
<accession>A0A3A1YD39</accession>
<dbReference type="GO" id="GO:0016998">
    <property type="term" value="P:cell wall macromolecule catabolic process"/>
    <property type="evidence" value="ECO:0007669"/>
    <property type="project" value="InterPro"/>
</dbReference>
<dbReference type="EC" id="3.2.1.17" evidence="7"/>
<keyword evidence="5" id="KW-1035">Host cytoplasm</keyword>
<evidence type="ECO:0000313" key="8">
    <source>
        <dbReference type="EMBL" id="RIY35286.1"/>
    </source>
</evidence>
<dbReference type="GO" id="GO:0042742">
    <property type="term" value="P:defense response to bacterium"/>
    <property type="evidence" value="ECO:0007669"/>
    <property type="project" value="UniProtKB-KW"/>
</dbReference>
<dbReference type="GO" id="GO:0003796">
    <property type="term" value="F:lysozyme activity"/>
    <property type="evidence" value="ECO:0007669"/>
    <property type="project" value="UniProtKB-EC"/>
</dbReference>
<dbReference type="InterPro" id="IPR034690">
    <property type="entry name" value="Endolysin_T4_type"/>
</dbReference>